<accession>A0ABP3EL31</accession>
<reference evidence="4" key="1">
    <citation type="journal article" date="2019" name="Int. J. Syst. Evol. Microbiol.">
        <title>The Global Catalogue of Microorganisms (GCM) 10K type strain sequencing project: providing services to taxonomists for standard genome sequencing and annotation.</title>
        <authorList>
            <consortium name="The Broad Institute Genomics Platform"/>
            <consortium name="The Broad Institute Genome Sequencing Center for Infectious Disease"/>
            <person name="Wu L."/>
            <person name="Ma J."/>
        </authorList>
    </citation>
    <scope>NUCLEOTIDE SEQUENCE [LARGE SCALE GENOMIC DNA]</scope>
    <source>
        <strain evidence="4">JCM 10425</strain>
    </source>
</reference>
<name>A0ABP3EL31_9ACTN</name>
<feature type="domain" description="Activator of Hsp90 ATPase homologue 1/2-like C-terminal" evidence="2">
    <location>
        <begin position="34"/>
        <end position="156"/>
    </location>
</feature>
<evidence type="ECO:0000313" key="3">
    <source>
        <dbReference type="EMBL" id="GAA0267335.1"/>
    </source>
</evidence>
<dbReference type="Proteomes" id="UP001500967">
    <property type="component" value="Unassembled WGS sequence"/>
</dbReference>
<evidence type="ECO:0000313" key="4">
    <source>
        <dbReference type="Proteomes" id="UP001500967"/>
    </source>
</evidence>
<dbReference type="Gene3D" id="3.30.530.20">
    <property type="match status" value="1"/>
</dbReference>
<proteinExistence type="inferred from homology"/>
<comment type="caution">
    <text evidence="3">The sequence shown here is derived from an EMBL/GenBank/DDBJ whole genome shotgun (WGS) entry which is preliminary data.</text>
</comment>
<keyword evidence="4" id="KW-1185">Reference proteome</keyword>
<evidence type="ECO:0000259" key="2">
    <source>
        <dbReference type="Pfam" id="PF08327"/>
    </source>
</evidence>
<dbReference type="SUPFAM" id="SSF55961">
    <property type="entry name" value="Bet v1-like"/>
    <property type="match status" value="1"/>
</dbReference>
<dbReference type="EMBL" id="BAAAGX010000027">
    <property type="protein sequence ID" value="GAA0267335.1"/>
    <property type="molecule type" value="Genomic_DNA"/>
</dbReference>
<dbReference type="Pfam" id="PF08327">
    <property type="entry name" value="AHSA1"/>
    <property type="match status" value="1"/>
</dbReference>
<dbReference type="RefSeq" id="WP_344652534.1">
    <property type="nucleotide sequence ID" value="NZ_BAAAGX010000027.1"/>
</dbReference>
<organism evidence="3 4">
    <name type="scientific">Cryptosporangium japonicum</name>
    <dbReference type="NCBI Taxonomy" id="80872"/>
    <lineage>
        <taxon>Bacteria</taxon>
        <taxon>Bacillati</taxon>
        <taxon>Actinomycetota</taxon>
        <taxon>Actinomycetes</taxon>
        <taxon>Cryptosporangiales</taxon>
        <taxon>Cryptosporangiaceae</taxon>
        <taxon>Cryptosporangium</taxon>
    </lineage>
</organism>
<dbReference type="InterPro" id="IPR023393">
    <property type="entry name" value="START-like_dom_sf"/>
</dbReference>
<evidence type="ECO:0000256" key="1">
    <source>
        <dbReference type="ARBA" id="ARBA00006817"/>
    </source>
</evidence>
<dbReference type="InterPro" id="IPR013538">
    <property type="entry name" value="ASHA1/2-like_C"/>
</dbReference>
<sequence>MPADPVEARRPPVRQATVVRRDVAGTFWSFVTTIGQWWPLRPISADPARAVDVVFEQRVGGRVYERWDDGTTVPWAKVVGWDPPNRFVLTWRMTAAATEVELRFTPLGPGLTRVEVEHRGWEALSEAELAQDCALPGGGYLGGSYSKGWTLILDRFREFTS</sequence>
<protein>
    <recommendedName>
        <fullName evidence="2">Activator of Hsp90 ATPase homologue 1/2-like C-terminal domain-containing protein</fullName>
    </recommendedName>
</protein>
<comment type="similarity">
    <text evidence="1">Belongs to the AHA1 family.</text>
</comment>
<gene>
    <name evidence="3" type="ORF">GCM10009539_62690</name>
</gene>